<evidence type="ECO:0000313" key="2">
    <source>
        <dbReference type="Proteomes" id="UP000326570"/>
    </source>
</evidence>
<evidence type="ECO:0000313" key="1">
    <source>
        <dbReference type="EMBL" id="KAA9340108.1"/>
    </source>
</evidence>
<dbReference type="EMBL" id="VTWT01000003">
    <property type="protein sequence ID" value="KAA9340108.1"/>
    <property type="molecule type" value="Genomic_DNA"/>
</dbReference>
<gene>
    <name evidence="1" type="ORF">F0P94_07095</name>
</gene>
<dbReference type="Proteomes" id="UP000326570">
    <property type="component" value="Unassembled WGS sequence"/>
</dbReference>
<reference evidence="1 2" key="1">
    <citation type="submission" date="2019-09" db="EMBL/GenBank/DDBJ databases">
        <title>Genome sequence of Adhaeribacter sp. M2.</title>
        <authorList>
            <person name="Srinivasan S."/>
        </authorList>
    </citation>
    <scope>NUCLEOTIDE SEQUENCE [LARGE SCALE GENOMIC DNA]</scope>
    <source>
        <strain evidence="1 2">M2</strain>
    </source>
</reference>
<keyword evidence="2" id="KW-1185">Reference proteome</keyword>
<dbReference type="RefSeq" id="WP_150903180.1">
    <property type="nucleotide sequence ID" value="NZ_VTWT01000003.1"/>
</dbReference>
<organism evidence="1 2">
    <name type="scientific">Adhaeribacter soli</name>
    <dbReference type="NCBI Taxonomy" id="2607655"/>
    <lineage>
        <taxon>Bacteria</taxon>
        <taxon>Pseudomonadati</taxon>
        <taxon>Bacteroidota</taxon>
        <taxon>Cytophagia</taxon>
        <taxon>Cytophagales</taxon>
        <taxon>Hymenobacteraceae</taxon>
        <taxon>Adhaeribacter</taxon>
    </lineage>
</organism>
<dbReference type="AlphaFoldDB" id="A0A5N1J130"/>
<comment type="caution">
    <text evidence="1">The sequence shown here is derived from an EMBL/GenBank/DDBJ whole genome shotgun (WGS) entry which is preliminary data.</text>
</comment>
<name>A0A5N1J130_9BACT</name>
<sequence length="140" mass="16125">MNQEIIVEGKGKVKINKLLQWRTYESQMEGVPSARMNRIEIENAVAVAKRVCYLEAVYIVEPKLTPLEIAPLFSEGEEAVRLPRITCVARVEDYAIQDADYAALAIVWFQDDFAFPIEPEVLELMKLIPFRKLALKFDFF</sequence>
<proteinExistence type="predicted"/>
<accession>A0A5N1J130</accession>
<protein>
    <submittedName>
        <fullName evidence="1">Uncharacterized protein</fullName>
    </submittedName>
</protein>